<dbReference type="GO" id="GO:0006508">
    <property type="term" value="P:proteolysis"/>
    <property type="evidence" value="ECO:0007669"/>
    <property type="project" value="UniProtKB-KW"/>
</dbReference>
<dbReference type="RefSeq" id="XP_035450510.1">
    <property type="nucleotide sequence ID" value="XM_035594617.2"/>
</dbReference>
<evidence type="ECO:0000256" key="3">
    <source>
        <dbReference type="RuleBase" id="RU363034"/>
    </source>
</evidence>
<evidence type="ECO:0000313" key="7">
    <source>
        <dbReference type="RefSeq" id="XP_035450510.1"/>
    </source>
</evidence>
<keyword evidence="3" id="KW-0645">Protease</keyword>
<dbReference type="PRINTS" id="PR00722">
    <property type="entry name" value="CHYMOTRYPSIN"/>
</dbReference>
<keyword evidence="3" id="KW-0720">Serine protease</keyword>
<feature type="domain" description="Peptidase S1" evidence="5">
    <location>
        <begin position="54"/>
        <end position="304"/>
    </location>
</feature>
<feature type="signal peptide" evidence="4">
    <location>
        <begin position="1"/>
        <end position="19"/>
    </location>
</feature>
<dbReference type="PROSITE" id="PS00134">
    <property type="entry name" value="TRYPSIN_HIS"/>
    <property type="match status" value="1"/>
</dbReference>
<dbReference type="PANTHER" id="PTHR24256">
    <property type="entry name" value="TRYPTASE-RELATED"/>
    <property type="match status" value="1"/>
</dbReference>
<proteinExistence type="inferred from homology"/>
<keyword evidence="6" id="KW-1185">Reference proteome</keyword>
<dbReference type="InterPro" id="IPR001254">
    <property type="entry name" value="Trypsin_dom"/>
</dbReference>
<dbReference type="Proteomes" id="UP000829999">
    <property type="component" value="Chromosome 31"/>
</dbReference>
<dbReference type="InterPro" id="IPR043504">
    <property type="entry name" value="Peptidase_S1_PA_chymotrypsin"/>
</dbReference>
<organism evidence="6 7">
    <name type="scientific">Spodoptera frugiperda</name>
    <name type="common">Fall armyworm</name>
    <dbReference type="NCBI Taxonomy" id="7108"/>
    <lineage>
        <taxon>Eukaryota</taxon>
        <taxon>Metazoa</taxon>
        <taxon>Ecdysozoa</taxon>
        <taxon>Arthropoda</taxon>
        <taxon>Hexapoda</taxon>
        <taxon>Insecta</taxon>
        <taxon>Pterygota</taxon>
        <taxon>Neoptera</taxon>
        <taxon>Endopterygota</taxon>
        <taxon>Lepidoptera</taxon>
        <taxon>Glossata</taxon>
        <taxon>Ditrysia</taxon>
        <taxon>Noctuoidea</taxon>
        <taxon>Noctuidae</taxon>
        <taxon>Amphipyrinae</taxon>
        <taxon>Spodoptera</taxon>
    </lineage>
</organism>
<keyword evidence="1" id="KW-1015">Disulfide bond</keyword>
<dbReference type="InterPro" id="IPR033116">
    <property type="entry name" value="TRYPSIN_SER"/>
</dbReference>
<evidence type="ECO:0000256" key="4">
    <source>
        <dbReference type="SAM" id="SignalP"/>
    </source>
</evidence>
<comment type="similarity">
    <text evidence="2">Belongs to the peptidase S1 family. CLIP subfamily.</text>
</comment>
<dbReference type="InterPro" id="IPR051487">
    <property type="entry name" value="Ser/Thr_Proteases_Immune/Dev"/>
</dbReference>
<dbReference type="Gene3D" id="2.40.10.10">
    <property type="entry name" value="Trypsin-like serine proteases"/>
    <property type="match status" value="1"/>
</dbReference>
<dbReference type="SMART" id="SM00020">
    <property type="entry name" value="Tryp_SPc"/>
    <property type="match status" value="1"/>
</dbReference>
<keyword evidence="3" id="KW-0378">Hydrolase</keyword>
<dbReference type="Pfam" id="PF00089">
    <property type="entry name" value="Trypsin"/>
    <property type="match status" value="1"/>
</dbReference>
<dbReference type="InterPro" id="IPR018114">
    <property type="entry name" value="TRYPSIN_HIS"/>
</dbReference>
<evidence type="ECO:0000256" key="2">
    <source>
        <dbReference type="ARBA" id="ARBA00024195"/>
    </source>
</evidence>
<feature type="chain" id="PRO_5040365099" evidence="4">
    <location>
        <begin position="20"/>
        <end position="354"/>
    </location>
</feature>
<dbReference type="GO" id="GO:0004252">
    <property type="term" value="F:serine-type endopeptidase activity"/>
    <property type="evidence" value="ECO:0007669"/>
    <property type="project" value="InterPro"/>
</dbReference>
<dbReference type="CDD" id="cd00190">
    <property type="entry name" value="Tryp_SPc"/>
    <property type="match status" value="1"/>
</dbReference>
<dbReference type="InterPro" id="IPR009003">
    <property type="entry name" value="Peptidase_S1_PA"/>
</dbReference>
<dbReference type="InterPro" id="IPR001314">
    <property type="entry name" value="Peptidase_S1A"/>
</dbReference>
<name>A0A9R0DET5_SPOFR</name>
<dbReference type="SUPFAM" id="SSF50494">
    <property type="entry name" value="Trypsin-like serine proteases"/>
    <property type="match status" value="1"/>
</dbReference>
<dbReference type="PROSITE" id="PS00135">
    <property type="entry name" value="TRYPSIN_SER"/>
    <property type="match status" value="1"/>
</dbReference>
<reference evidence="7" key="1">
    <citation type="submission" date="2025-08" db="UniProtKB">
        <authorList>
            <consortium name="RefSeq"/>
        </authorList>
    </citation>
    <scope>IDENTIFICATION</scope>
    <source>
        <tissue evidence="7">Whole larval tissue</tissue>
    </source>
</reference>
<dbReference type="AlphaFoldDB" id="A0A9R0DET5"/>
<gene>
    <name evidence="7" type="primary">LOC118276343</name>
</gene>
<evidence type="ECO:0000256" key="1">
    <source>
        <dbReference type="ARBA" id="ARBA00023157"/>
    </source>
</evidence>
<evidence type="ECO:0000313" key="6">
    <source>
        <dbReference type="Proteomes" id="UP000829999"/>
    </source>
</evidence>
<protein>
    <submittedName>
        <fullName evidence="7">Transmembrane protease serine 9-like isoform X1</fullName>
    </submittedName>
</protein>
<dbReference type="OrthoDB" id="10061449at2759"/>
<sequence>MIIKFLLYFIILYPENCYADENATYDDDEFFPYPEYFYEEDDLKFDDKIWVPRVVDGEPAKLGEIPYQVSLKKLKKDGLYRSFCGASIIGEKKILTAAHCFLGNKRLSAVYLSGTIDRNTLSDIYAVAGNLMNKGKYSLDNDFGQWRRLSSVRYSTKYKRPKHDIAVAYLDDPFIYNKYIGPIPIATKNQDYNRLCLVSGYGKTRSNKKYSSEILLKAYLEIMTSYNCTKLYHYNMETFICTATQFADTARGDSGGPLVCTNTSDPNERDIGVLVGIASSNSPNRSSLFVRVSKYYNFITRETVPVIRYNKYGQLRSSCIAHKFDFCMLILLPFVTIQMSVLSYQLCHLLFYLV</sequence>
<dbReference type="PROSITE" id="PS50240">
    <property type="entry name" value="TRYPSIN_DOM"/>
    <property type="match status" value="1"/>
</dbReference>
<accession>A0A9R0DET5</accession>
<dbReference type="GeneID" id="118276343"/>
<keyword evidence="4" id="KW-0732">Signal</keyword>
<evidence type="ECO:0000259" key="5">
    <source>
        <dbReference type="PROSITE" id="PS50240"/>
    </source>
</evidence>